<dbReference type="InterPro" id="IPR029063">
    <property type="entry name" value="SAM-dependent_MTases_sf"/>
</dbReference>
<dbReference type="Pfam" id="PF01596">
    <property type="entry name" value="Methyltransf_3"/>
    <property type="match status" value="1"/>
</dbReference>
<evidence type="ECO:0000313" key="4">
    <source>
        <dbReference type="EMBL" id="MDE1462521.1"/>
    </source>
</evidence>
<keyword evidence="5" id="KW-1185">Reference proteome</keyword>
<dbReference type="EMBL" id="JAPMOU010000011">
    <property type="protein sequence ID" value="MDE1462521.1"/>
    <property type="molecule type" value="Genomic_DNA"/>
</dbReference>
<keyword evidence="2" id="KW-0808">Transferase</keyword>
<keyword evidence="3" id="KW-0949">S-adenosyl-L-methionine</keyword>
<name>A0ABT5U825_9GAMM</name>
<dbReference type="RefSeq" id="WP_274688876.1">
    <property type="nucleotide sequence ID" value="NZ_JAPMOU010000011.1"/>
</dbReference>
<organism evidence="4 5">
    <name type="scientific">Spartinivicinus poritis</name>
    <dbReference type="NCBI Taxonomy" id="2994640"/>
    <lineage>
        <taxon>Bacteria</taxon>
        <taxon>Pseudomonadati</taxon>
        <taxon>Pseudomonadota</taxon>
        <taxon>Gammaproteobacteria</taxon>
        <taxon>Oceanospirillales</taxon>
        <taxon>Zooshikellaceae</taxon>
        <taxon>Spartinivicinus</taxon>
    </lineage>
</organism>
<evidence type="ECO:0000256" key="3">
    <source>
        <dbReference type="ARBA" id="ARBA00022691"/>
    </source>
</evidence>
<comment type="caution">
    <text evidence="4">The sequence shown here is derived from an EMBL/GenBank/DDBJ whole genome shotgun (WGS) entry which is preliminary data.</text>
</comment>
<dbReference type="InterPro" id="IPR002935">
    <property type="entry name" value="SAM_O-MeTrfase"/>
</dbReference>
<sequence length="204" mass="22721">MLENNKQKYNFDLSDFNKSYSDTVLDKVREETEKLGFEMCSDQTMGALLRFLVSTKPGGNFLELGTGTGAATSWILDGMDENSKLITIDSDKFCIEAAKRALPNTSSIEFVNDDALEFLKAQSAKSFDLIFADAEPGKYFYLNETLELLKPGGMFIVDDMLPQSDWPEDHFPYAMQALSNLKSVTTTHTVSLDCSTGLIMMSPK</sequence>
<dbReference type="SUPFAM" id="SSF53335">
    <property type="entry name" value="S-adenosyl-L-methionine-dependent methyltransferases"/>
    <property type="match status" value="1"/>
</dbReference>
<dbReference type="GO" id="GO:0032259">
    <property type="term" value="P:methylation"/>
    <property type="evidence" value="ECO:0007669"/>
    <property type="project" value="UniProtKB-KW"/>
</dbReference>
<evidence type="ECO:0000256" key="1">
    <source>
        <dbReference type="ARBA" id="ARBA00022603"/>
    </source>
</evidence>
<dbReference type="Gene3D" id="3.40.50.150">
    <property type="entry name" value="Vaccinia Virus protein VP39"/>
    <property type="match status" value="1"/>
</dbReference>
<evidence type="ECO:0000256" key="2">
    <source>
        <dbReference type="ARBA" id="ARBA00022679"/>
    </source>
</evidence>
<reference evidence="4 5" key="1">
    <citation type="submission" date="2022-11" db="EMBL/GenBank/DDBJ databases">
        <title>Spartinivicinus poritis sp. nov., isolated from scleractinian coral Porites lutea.</title>
        <authorList>
            <person name="Zhang G."/>
            <person name="Cai L."/>
            <person name="Wei Q."/>
        </authorList>
    </citation>
    <scope>NUCLEOTIDE SEQUENCE [LARGE SCALE GENOMIC DNA]</scope>
    <source>
        <strain evidence="4 5">A2-2</strain>
    </source>
</reference>
<proteinExistence type="predicted"/>
<dbReference type="GO" id="GO:0008168">
    <property type="term" value="F:methyltransferase activity"/>
    <property type="evidence" value="ECO:0007669"/>
    <property type="project" value="UniProtKB-KW"/>
</dbReference>
<gene>
    <name evidence="4" type="ORF">ORQ98_11115</name>
</gene>
<accession>A0ABT5U825</accession>
<dbReference type="CDD" id="cd02440">
    <property type="entry name" value="AdoMet_MTases"/>
    <property type="match status" value="1"/>
</dbReference>
<protein>
    <submittedName>
        <fullName evidence="4">Methyltransferase domain-containing protein</fullName>
    </submittedName>
</protein>
<dbReference type="Proteomes" id="UP001528823">
    <property type="component" value="Unassembled WGS sequence"/>
</dbReference>
<dbReference type="PANTHER" id="PTHR43167:SF1">
    <property type="entry name" value="PUTATIVE (AFU_ORTHOLOGUE AFUA_6G01830)-RELATED"/>
    <property type="match status" value="1"/>
</dbReference>
<evidence type="ECO:0000313" key="5">
    <source>
        <dbReference type="Proteomes" id="UP001528823"/>
    </source>
</evidence>
<keyword evidence="1 4" id="KW-0489">Methyltransferase</keyword>
<dbReference type="PANTHER" id="PTHR43167">
    <property type="entry name" value="PUTATIVE (AFU_ORTHOLOGUE AFUA_6G01830)-RELATED"/>
    <property type="match status" value="1"/>
</dbReference>